<evidence type="ECO:0000256" key="8">
    <source>
        <dbReference type="ARBA" id="ARBA00023114"/>
    </source>
</evidence>
<keyword evidence="9" id="KW-0472">Membrane</keyword>
<evidence type="ECO:0000256" key="6">
    <source>
        <dbReference type="ARBA" id="ARBA00022729"/>
    </source>
</evidence>
<evidence type="ECO:0000256" key="9">
    <source>
        <dbReference type="ARBA" id="ARBA00023136"/>
    </source>
</evidence>
<proteinExistence type="predicted"/>
<keyword evidence="4" id="KW-1134">Transmembrane beta strand</keyword>
<dbReference type="GO" id="GO:0046930">
    <property type="term" value="C:pore complex"/>
    <property type="evidence" value="ECO:0007669"/>
    <property type="project" value="UniProtKB-KW"/>
</dbReference>
<comment type="subunit">
    <text evidence="2">Homotrimer.</text>
</comment>
<evidence type="ECO:0000259" key="12">
    <source>
        <dbReference type="Pfam" id="PF13609"/>
    </source>
</evidence>
<dbReference type="Gene3D" id="2.40.160.10">
    <property type="entry name" value="Porin"/>
    <property type="match status" value="1"/>
</dbReference>
<dbReference type="Proteomes" id="UP000295443">
    <property type="component" value="Unassembled WGS sequence"/>
</dbReference>
<dbReference type="InterPro" id="IPR033900">
    <property type="entry name" value="Gram_neg_porin_domain"/>
</dbReference>
<dbReference type="PRINTS" id="PR00182">
    <property type="entry name" value="ECOLNEIPORIN"/>
</dbReference>
<evidence type="ECO:0000313" key="14">
    <source>
        <dbReference type="Proteomes" id="UP000295443"/>
    </source>
</evidence>
<feature type="chain" id="PRO_5020658951" evidence="11">
    <location>
        <begin position="21"/>
        <end position="370"/>
    </location>
</feature>
<dbReference type="OrthoDB" id="5289162at2"/>
<dbReference type="SUPFAM" id="SSF56935">
    <property type="entry name" value="Porins"/>
    <property type="match status" value="1"/>
</dbReference>
<dbReference type="GO" id="GO:0009279">
    <property type="term" value="C:cell outer membrane"/>
    <property type="evidence" value="ECO:0007669"/>
    <property type="project" value="UniProtKB-SubCell"/>
</dbReference>
<evidence type="ECO:0000256" key="4">
    <source>
        <dbReference type="ARBA" id="ARBA00022452"/>
    </source>
</evidence>
<feature type="signal peptide" evidence="11">
    <location>
        <begin position="1"/>
        <end position="20"/>
    </location>
</feature>
<keyword evidence="5" id="KW-0812">Transmembrane</keyword>
<evidence type="ECO:0000256" key="1">
    <source>
        <dbReference type="ARBA" id="ARBA00004571"/>
    </source>
</evidence>
<reference evidence="13 14" key="1">
    <citation type="submission" date="2019-03" db="EMBL/GenBank/DDBJ databases">
        <title>Genome sequence of Thiobacillaceae bacterium LSR1, a sulfur-oxidizing bacterium isolated from freshwater sediment.</title>
        <authorList>
            <person name="Li S."/>
        </authorList>
    </citation>
    <scope>NUCLEOTIDE SEQUENCE [LARGE SCALE GENOMIC DNA]</scope>
    <source>
        <strain evidence="13 14">LSR1</strain>
    </source>
</reference>
<dbReference type="EMBL" id="SJZB01000014">
    <property type="protein sequence ID" value="TCJ17114.1"/>
    <property type="molecule type" value="Genomic_DNA"/>
</dbReference>
<comment type="caution">
    <text evidence="13">The sequence shown here is derived from an EMBL/GenBank/DDBJ whole genome shotgun (WGS) entry which is preliminary data.</text>
</comment>
<comment type="subcellular location">
    <subcellularLocation>
        <location evidence="1">Cell outer membrane</location>
        <topology evidence="1">Multi-pass membrane protein</topology>
    </subcellularLocation>
</comment>
<keyword evidence="6 11" id="KW-0732">Signal</keyword>
<dbReference type="PANTHER" id="PTHR34501">
    <property type="entry name" value="PROTEIN YDDL-RELATED"/>
    <property type="match status" value="1"/>
</dbReference>
<evidence type="ECO:0000256" key="3">
    <source>
        <dbReference type="ARBA" id="ARBA00022448"/>
    </source>
</evidence>
<keyword evidence="10" id="KW-0998">Cell outer membrane</keyword>
<gene>
    <name evidence="13" type="ORF">EZJ19_03970</name>
</gene>
<keyword evidence="3" id="KW-0813">Transport</keyword>
<feature type="domain" description="Porin" evidence="12">
    <location>
        <begin position="7"/>
        <end position="351"/>
    </location>
</feature>
<dbReference type="InterPro" id="IPR023614">
    <property type="entry name" value="Porin_dom_sf"/>
</dbReference>
<dbReference type="PRINTS" id="PR00184">
    <property type="entry name" value="NEISSPPORIN"/>
</dbReference>
<evidence type="ECO:0000313" key="13">
    <source>
        <dbReference type="EMBL" id="TCJ17114.1"/>
    </source>
</evidence>
<name>A0A4R1BIN0_9PROT</name>
<dbReference type="InterPro" id="IPR002299">
    <property type="entry name" value="Porin_Neis"/>
</dbReference>
<evidence type="ECO:0000256" key="10">
    <source>
        <dbReference type="ARBA" id="ARBA00023237"/>
    </source>
</evidence>
<protein>
    <submittedName>
        <fullName evidence="13">Porin</fullName>
    </submittedName>
</protein>
<evidence type="ECO:0000256" key="11">
    <source>
        <dbReference type="SAM" id="SignalP"/>
    </source>
</evidence>
<organism evidence="13 14">
    <name type="scientific">Parasulfuritortus cantonensis</name>
    <dbReference type="NCBI Taxonomy" id="2528202"/>
    <lineage>
        <taxon>Bacteria</taxon>
        <taxon>Pseudomonadati</taxon>
        <taxon>Pseudomonadota</taxon>
        <taxon>Betaproteobacteria</taxon>
        <taxon>Nitrosomonadales</taxon>
        <taxon>Thiobacillaceae</taxon>
        <taxon>Parasulfuritortus</taxon>
    </lineage>
</organism>
<keyword evidence="8" id="KW-0626">Porin</keyword>
<dbReference type="InterPro" id="IPR050298">
    <property type="entry name" value="Gram-neg_bact_OMP"/>
</dbReference>
<dbReference type="Pfam" id="PF13609">
    <property type="entry name" value="Porin_4"/>
    <property type="match status" value="1"/>
</dbReference>
<keyword evidence="7" id="KW-0406">Ion transport</keyword>
<evidence type="ECO:0000256" key="5">
    <source>
        <dbReference type="ARBA" id="ARBA00022692"/>
    </source>
</evidence>
<dbReference type="CDD" id="cd00342">
    <property type="entry name" value="gram_neg_porins"/>
    <property type="match status" value="1"/>
</dbReference>
<evidence type="ECO:0000256" key="7">
    <source>
        <dbReference type="ARBA" id="ARBA00023065"/>
    </source>
</evidence>
<dbReference type="GO" id="GO:0015288">
    <property type="term" value="F:porin activity"/>
    <property type="evidence" value="ECO:0007669"/>
    <property type="project" value="UniProtKB-KW"/>
</dbReference>
<dbReference type="RefSeq" id="WP_131444997.1">
    <property type="nucleotide sequence ID" value="NZ_SJZB01000014.1"/>
</dbReference>
<evidence type="ECO:0000256" key="2">
    <source>
        <dbReference type="ARBA" id="ARBA00011233"/>
    </source>
</evidence>
<keyword evidence="14" id="KW-1185">Reference proteome</keyword>
<dbReference type="InterPro" id="IPR001702">
    <property type="entry name" value="Porin_Gram-ve"/>
</dbReference>
<sequence length="370" mass="38704">MKKSLIALAVAGAFAAPAFAATGNVDVYGKLRVSLDYVDLNGGLESSWQLNDQTSRIGFKGSEDLGGGLKAIWQIEQALSSQGKLFGYDEFAAGGEFSNIGGGTLAGRNTFVGLSGDFGTVLAGRHDTPYKLVGSADIFADTSADSQNGNQLGGIIGYDLDWNGIGGFDIRATNAIAYVSPSFSGVTVIGAVVPGESYDSGSKANGIADAYSLGVLYANGPLSLGLGYEMHTKDIVYDITTGIYGSGNGISENESAWKLNAGYAIGDLKLGATFESQDGVLGMKSTNYLVSAAYGMGPITLAAQYGKRDPNSKANNILGDSDLTRYTLGAVYGFSKRTSAYFAYDHDKYEKGAFDGLKANIYTIGLNHDF</sequence>
<accession>A0A4R1BIN0</accession>
<dbReference type="GO" id="GO:0034220">
    <property type="term" value="P:monoatomic ion transmembrane transport"/>
    <property type="evidence" value="ECO:0007669"/>
    <property type="project" value="InterPro"/>
</dbReference>
<dbReference type="PANTHER" id="PTHR34501:SF9">
    <property type="entry name" value="MAJOR OUTER MEMBRANE PROTEIN P.IA"/>
    <property type="match status" value="1"/>
</dbReference>
<dbReference type="AlphaFoldDB" id="A0A4R1BIN0"/>